<protein>
    <submittedName>
        <fullName evidence="1">Uncharacterized protein</fullName>
    </submittedName>
</protein>
<dbReference type="RefSeq" id="WP_371844374.1">
    <property type="nucleotide sequence ID" value="NZ_JBGMEL010000016.1"/>
</dbReference>
<accession>A0ABV4NQZ5</accession>
<evidence type="ECO:0000313" key="2">
    <source>
        <dbReference type="Proteomes" id="UP001569414"/>
    </source>
</evidence>
<dbReference type="Proteomes" id="UP001569414">
    <property type="component" value="Unassembled WGS sequence"/>
</dbReference>
<organism evidence="1 2">
    <name type="scientific">Microbulbifer echini</name>
    <dbReference type="NCBI Taxonomy" id="1529067"/>
    <lineage>
        <taxon>Bacteria</taxon>
        <taxon>Pseudomonadati</taxon>
        <taxon>Pseudomonadota</taxon>
        <taxon>Gammaproteobacteria</taxon>
        <taxon>Cellvibrionales</taxon>
        <taxon>Microbulbiferaceae</taxon>
        <taxon>Microbulbifer</taxon>
    </lineage>
</organism>
<keyword evidence="2" id="KW-1185">Reference proteome</keyword>
<comment type="caution">
    <text evidence="1">The sequence shown here is derived from an EMBL/GenBank/DDBJ whole genome shotgun (WGS) entry which is preliminary data.</text>
</comment>
<name>A0ABV4NQZ5_9GAMM</name>
<dbReference type="EMBL" id="JBGMEL010000016">
    <property type="protein sequence ID" value="MFA0791949.1"/>
    <property type="molecule type" value="Genomic_DNA"/>
</dbReference>
<reference evidence="1 2" key="1">
    <citation type="submission" date="2024-08" db="EMBL/GenBank/DDBJ databases">
        <authorList>
            <person name="Ishaq N."/>
        </authorList>
    </citation>
    <scope>NUCLEOTIDE SEQUENCE [LARGE SCALE GENOMIC DNA]</scope>
    <source>
        <strain evidence="1 2">JCM 30400</strain>
    </source>
</reference>
<proteinExistence type="predicted"/>
<evidence type="ECO:0000313" key="1">
    <source>
        <dbReference type="EMBL" id="MFA0791949.1"/>
    </source>
</evidence>
<sequence>MKSFSGLLCIEYLFFSSTHQKLAGSASHLKNHWCKKLARNWKKSAQGKAVVKRKIPHNV</sequence>
<gene>
    <name evidence="1" type="ORF">ACCI51_15475</name>
</gene>